<dbReference type="AlphaFoldDB" id="A0DRV7"/>
<dbReference type="GeneID" id="5038956"/>
<feature type="transmembrane region" description="Helical" evidence="1">
    <location>
        <begin position="12"/>
        <end position="31"/>
    </location>
</feature>
<keyword evidence="1" id="KW-1133">Transmembrane helix</keyword>
<feature type="non-terminal residue" evidence="2">
    <location>
        <position position="1"/>
    </location>
</feature>
<dbReference type="OMA" id="ICVAKHE"/>
<dbReference type="InParanoid" id="A0DRV7"/>
<dbReference type="KEGG" id="ptm:GSPATT00039732001"/>
<keyword evidence="3" id="KW-1185">Reference proteome</keyword>
<name>A0DRV7_PARTE</name>
<accession>A0DRV7</accession>
<keyword evidence="1" id="KW-0812">Transmembrane</keyword>
<sequence>IIKQQKFHTILFQRMNCAYHIQIIFLMIYMAQFKSQCQRKLYAYCLYDHGVDMQYAILLNLYEQMVKKKLDKYKLNQTSQLSELRKQNLFSCI</sequence>
<dbReference type="EMBL" id="CT868550">
    <property type="protein sequence ID" value="CAK85774.1"/>
    <property type="molecule type" value="Genomic_DNA"/>
</dbReference>
<dbReference type="Proteomes" id="UP000000600">
    <property type="component" value="Unassembled WGS sequence"/>
</dbReference>
<organism evidence="2 3">
    <name type="scientific">Paramecium tetraurelia</name>
    <dbReference type="NCBI Taxonomy" id="5888"/>
    <lineage>
        <taxon>Eukaryota</taxon>
        <taxon>Sar</taxon>
        <taxon>Alveolata</taxon>
        <taxon>Ciliophora</taxon>
        <taxon>Intramacronucleata</taxon>
        <taxon>Oligohymenophorea</taxon>
        <taxon>Peniculida</taxon>
        <taxon>Parameciidae</taxon>
        <taxon>Paramecium</taxon>
    </lineage>
</organism>
<evidence type="ECO:0000313" key="2">
    <source>
        <dbReference type="EMBL" id="CAK85774.1"/>
    </source>
</evidence>
<keyword evidence="1" id="KW-0472">Membrane</keyword>
<proteinExistence type="predicted"/>
<dbReference type="RefSeq" id="XP_001453171.1">
    <property type="nucleotide sequence ID" value="XM_001453134.1"/>
</dbReference>
<reference evidence="2 3" key="1">
    <citation type="journal article" date="2006" name="Nature">
        <title>Global trends of whole-genome duplications revealed by the ciliate Paramecium tetraurelia.</title>
        <authorList>
            <consortium name="Genoscope"/>
            <person name="Aury J.-M."/>
            <person name="Jaillon O."/>
            <person name="Duret L."/>
            <person name="Noel B."/>
            <person name="Jubin C."/>
            <person name="Porcel B.M."/>
            <person name="Segurens B."/>
            <person name="Daubin V."/>
            <person name="Anthouard V."/>
            <person name="Aiach N."/>
            <person name="Arnaiz O."/>
            <person name="Billaut A."/>
            <person name="Beisson J."/>
            <person name="Blanc I."/>
            <person name="Bouhouche K."/>
            <person name="Camara F."/>
            <person name="Duharcourt S."/>
            <person name="Guigo R."/>
            <person name="Gogendeau D."/>
            <person name="Katinka M."/>
            <person name="Keller A.-M."/>
            <person name="Kissmehl R."/>
            <person name="Klotz C."/>
            <person name="Koll F."/>
            <person name="Le Moue A."/>
            <person name="Lepere C."/>
            <person name="Malinsky S."/>
            <person name="Nowacki M."/>
            <person name="Nowak J.K."/>
            <person name="Plattner H."/>
            <person name="Poulain J."/>
            <person name="Ruiz F."/>
            <person name="Serrano V."/>
            <person name="Zagulski M."/>
            <person name="Dessen P."/>
            <person name="Betermier M."/>
            <person name="Weissenbach J."/>
            <person name="Scarpelli C."/>
            <person name="Schachter V."/>
            <person name="Sperling L."/>
            <person name="Meyer E."/>
            <person name="Cohen J."/>
            <person name="Wincker P."/>
        </authorList>
    </citation>
    <scope>NUCLEOTIDE SEQUENCE [LARGE SCALE GENOMIC DNA]</scope>
    <source>
        <strain evidence="2 3">Stock d4-2</strain>
    </source>
</reference>
<evidence type="ECO:0000313" key="3">
    <source>
        <dbReference type="Proteomes" id="UP000000600"/>
    </source>
</evidence>
<gene>
    <name evidence="2" type="ORF">GSPATT00039732001</name>
</gene>
<dbReference type="HOGENOM" id="CLU_2406129_0_0_1"/>
<protein>
    <submittedName>
        <fullName evidence="2">Uncharacterized protein</fullName>
    </submittedName>
</protein>
<evidence type="ECO:0000256" key="1">
    <source>
        <dbReference type="SAM" id="Phobius"/>
    </source>
</evidence>